<keyword evidence="2" id="KW-1185">Reference proteome</keyword>
<accession>A0ACA9SC26</accession>
<dbReference type="EMBL" id="CAJVQC010107153">
    <property type="protein sequence ID" value="CAG8833668.1"/>
    <property type="molecule type" value="Genomic_DNA"/>
</dbReference>
<sequence length="75" mass="8970">LENILKKLDDTREIYNSVEIKSKGEKASKKTADYLFHQISDEEMKKQLKDKLENNKDCAEQLQYLKEKRFSFDKL</sequence>
<proteinExistence type="predicted"/>
<protein>
    <submittedName>
        <fullName evidence="1">404_t:CDS:1</fullName>
    </submittedName>
</protein>
<comment type="caution">
    <text evidence="1">The sequence shown here is derived from an EMBL/GenBank/DDBJ whole genome shotgun (WGS) entry which is preliminary data.</text>
</comment>
<feature type="non-terminal residue" evidence="1">
    <location>
        <position position="1"/>
    </location>
</feature>
<organism evidence="1 2">
    <name type="scientific">Racocetra persica</name>
    <dbReference type="NCBI Taxonomy" id="160502"/>
    <lineage>
        <taxon>Eukaryota</taxon>
        <taxon>Fungi</taxon>
        <taxon>Fungi incertae sedis</taxon>
        <taxon>Mucoromycota</taxon>
        <taxon>Glomeromycotina</taxon>
        <taxon>Glomeromycetes</taxon>
        <taxon>Diversisporales</taxon>
        <taxon>Gigasporaceae</taxon>
        <taxon>Racocetra</taxon>
    </lineage>
</organism>
<reference evidence="1" key="1">
    <citation type="submission" date="2021-06" db="EMBL/GenBank/DDBJ databases">
        <authorList>
            <person name="Kallberg Y."/>
            <person name="Tangrot J."/>
            <person name="Rosling A."/>
        </authorList>
    </citation>
    <scope>NUCLEOTIDE SEQUENCE</scope>
    <source>
        <strain evidence="1">MA461A</strain>
    </source>
</reference>
<dbReference type="Proteomes" id="UP000789920">
    <property type="component" value="Unassembled WGS sequence"/>
</dbReference>
<evidence type="ECO:0000313" key="1">
    <source>
        <dbReference type="EMBL" id="CAG8833668.1"/>
    </source>
</evidence>
<evidence type="ECO:0000313" key="2">
    <source>
        <dbReference type="Proteomes" id="UP000789920"/>
    </source>
</evidence>
<gene>
    <name evidence="1" type="ORF">RPERSI_LOCUS28913</name>
</gene>
<name>A0ACA9SC26_9GLOM</name>